<dbReference type="GO" id="GO:0008654">
    <property type="term" value="P:phospholipid biosynthetic process"/>
    <property type="evidence" value="ECO:0007669"/>
    <property type="project" value="UniProtKB-KW"/>
</dbReference>
<dbReference type="InterPro" id="IPR029021">
    <property type="entry name" value="Prot-tyrosine_phosphatase-like"/>
</dbReference>
<evidence type="ECO:0000256" key="9">
    <source>
        <dbReference type="ARBA" id="ARBA00023264"/>
    </source>
</evidence>
<gene>
    <name evidence="22" type="primary">LOC103508604</name>
</gene>
<dbReference type="Gene3D" id="3.90.190.10">
    <property type="entry name" value="Protein tyrosine phosphatase superfamily"/>
    <property type="match status" value="1"/>
</dbReference>
<evidence type="ECO:0000259" key="20">
    <source>
        <dbReference type="PROSITE" id="PS50056"/>
    </source>
</evidence>
<dbReference type="GO" id="GO:0004439">
    <property type="term" value="F:phosphatidylinositol-4,5-bisphosphate 5-phosphatase activity"/>
    <property type="evidence" value="ECO:0007669"/>
    <property type="project" value="TreeGrafter"/>
</dbReference>
<dbReference type="GO" id="GO:0016020">
    <property type="term" value="C:membrane"/>
    <property type="evidence" value="ECO:0007669"/>
    <property type="project" value="UniProtKB-SubCell"/>
</dbReference>
<dbReference type="PANTHER" id="PTHR46712:SF1">
    <property type="entry name" value="PHOSPHATIDYLGLYCEROPHOSPHATASE AND PROTEIN-TYROSINE PHOSPHATASE 1"/>
    <property type="match status" value="1"/>
</dbReference>
<comment type="catalytic activity">
    <reaction evidence="16">
        <text>1,2-dioctanoyl-sn-glycero-3-phospho-(1D-myo-inositol-5-phosphate) + H2O = 1,2-dioctanoyl-sn-glycero-3-phospho-(1D-myo-inositol) + phosphate</text>
        <dbReference type="Rhea" id="RHEA:42308"/>
        <dbReference type="ChEBI" id="CHEBI:15377"/>
        <dbReference type="ChEBI" id="CHEBI:43474"/>
        <dbReference type="ChEBI" id="CHEBI:65221"/>
        <dbReference type="ChEBI" id="CHEBI:78911"/>
    </reaction>
    <physiologicalReaction direction="left-to-right" evidence="16">
        <dbReference type="Rhea" id="RHEA:42309"/>
    </physiologicalReaction>
</comment>
<evidence type="ECO:0000256" key="12">
    <source>
        <dbReference type="ARBA" id="ARBA00050944"/>
    </source>
</evidence>
<feature type="chain" id="PRO_5010310001" description="Phosphatidylglycerophosphatase and protein-tyrosine phosphatase 1" evidence="18">
    <location>
        <begin position="23"/>
        <end position="195"/>
    </location>
</feature>
<dbReference type="PANTHER" id="PTHR46712">
    <property type="entry name" value="PHOSPHATIDYLGLYCEROPHOSPHATASE AND PROTEIN-TYROSINE PHOSPHATASE 1"/>
    <property type="match status" value="1"/>
</dbReference>
<dbReference type="SUPFAM" id="SSF52799">
    <property type="entry name" value="(Phosphotyrosine protein) phosphatases II"/>
    <property type="match status" value="1"/>
</dbReference>
<evidence type="ECO:0000256" key="11">
    <source>
        <dbReference type="ARBA" id="ARBA00024224"/>
    </source>
</evidence>
<dbReference type="PROSITE" id="PS50054">
    <property type="entry name" value="TYR_PHOSPHATASE_DUAL"/>
    <property type="match status" value="1"/>
</dbReference>
<evidence type="ECO:0000256" key="7">
    <source>
        <dbReference type="ARBA" id="ARBA00023136"/>
    </source>
</evidence>
<keyword evidence="6" id="KW-0443">Lipid metabolism</keyword>
<dbReference type="PROSITE" id="PS00383">
    <property type="entry name" value="TYR_PHOSPHATASE_1"/>
    <property type="match status" value="1"/>
</dbReference>
<dbReference type="AlphaFoldDB" id="A0A1S3D016"/>
<comment type="catalytic activity">
    <reaction evidence="13">
        <text>a 1-acyl-2-hexanoyl-sn-glycero-3-phospho-(1D-myo-inositol-5-phosphate) + H2O = a 1-acyl-2-hexanoyl-sn-glycero-3-phospho-(1D-myo-inositol) + phosphate</text>
        <dbReference type="Rhea" id="RHEA:42320"/>
        <dbReference type="ChEBI" id="CHEBI:15377"/>
        <dbReference type="ChEBI" id="CHEBI:43474"/>
        <dbReference type="ChEBI" id="CHEBI:78930"/>
        <dbReference type="ChEBI" id="CHEBI:78931"/>
    </reaction>
    <physiologicalReaction direction="left-to-right" evidence="13">
        <dbReference type="Rhea" id="RHEA:42321"/>
    </physiologicalReaction>
</comment>
<dbReference type="FunFam" id="3.90.190.10:FF:000060">
    <property type="entry name" value="Phosphatidylglycerophosphatase and protein-tyrosine phosphatase 1"/>
    <property type="match status" value="1"/>
</dbReference>
<comment type="pathway">
    <text evidence="2">Lipid metabolism.</text>
</comment>
<evidence type="ECO:0000256" key="17">
    <source>
        <dbReference type="ARBA" id="ARBA00069309"/>
    </source>
</evidence>
<evidence type="ECO:0000256" key="18">
    <source>
        <dbReference type="SAM" id="SignalP"/>
    </source>
</evidence>
<keyword evidence="3" id="KW-0444">Lipid biosynthesis</keyword>
<dbReference type="OrthoDB" id="273181at2759"/>
<keyword evidence="18" id="KW-0732">Signal</keyword>
<dbReference type="SMART" id="SM00195">
    <property type="entry name" value="DSPc"/>
    <property type="match status" value="1"/>
</dbReference>
<name>A0A1S3D016_DIACI</name>
<dbReference type="Proteomes" id="UP000079169">
    <property type="component" value="Unplaced"/>
</dbReference>
<evidence type="ECO:0000256" key="10">
    <source>
        <dbReference type="ARBA" id="ARBA00024192"/>
    </source>
</evidence>
<keyword evidence="7" id="KW-0472">Membrane</keyword>
<evidence type="ECO:0000256" key="2">
    <source>
        <dbReference type="ARBA" id="ARBA00005189"/>
    </source>
</evidence>
<dbReference type="Pfam" id="PF00782">
    <property type="entry name" value="DSPc"/>
    <property type="match status" value="1"/>
</dbReference>
<dbReference type="RefSeq" id="XP_008471382.1">
    <property type="nucleotide sequence ID" value="XM_008473160.3"/>
</dbReference>
<evidence type="ECO:0000256" key="14">
    <source>
        <dbReference type="ARBA" id="ARBA00052505"/>
    </source>
</evidence>
<dbReference type="KEGG" id="dci:103508604"/>
<evidence type="ECO:0000256" key="4">
    <source>
        <dbReference type="ARBA" id="ARBA00022801"/>
    </source>
</evidence>
<evidence type="ECO:0000313" key="21">
    <source>
        <dbReference type="Proteomes" id="UP000079169"/>
    </source>
</evidence>
<evidence type="ECO:0000313" key="22">
    <source>
        <dbReference type="RefSeq" id="XP_008471382.1"/>
    </source>
</evidence>
<dbReference type="InterPro" id="IPR000340">
    <property type="entry name" value="Dual-sp_phosphatase_cat-dom"/>
</dbReference>
<sequence>MNFHDVWSKIGFLPSLLYVFLADRTGIENFYTRIDKNVILGALPSNSVLEKITTEENVKGVISVVRDWELKLFNVNFTEWEGRGVAHLQLDTIEFEAPSLYAIEKGLEFIQKVAQSGGVTYIHCKAGRSRSATLTACYLIKNYNMNPDDAVKYITYKRKQIRITKTEKAQIDQCYNIYGSADGSTRAPVQVNDDI</sequence>
<organism evidence="21 22">
    <name type="scientific">Diaphorina citri</name>
    <name type="common">Asian citrus psyllid</name>
    <dbReference type="NCBI Taxonomy" id="121845"/>
    <lineage>
        <taxon>Eukaryota</taxon>
        <taxon>Metazoa</taxon>
        <taxon>Ecdysozoa</taxon>
        <taxon>Arthropoda</taxon>
        <taxon>Hexapoda</taxon>
        <taxon>Insecta</taxon>
        <taxon>Pterygota</taxon>
        <taxon>Neoptera</taxon>
        <taxon>Paraneoptera</taxon>
        <taxon>Hemiptera</taxon>
        <taxon>Sternorrhyncha</taxon>
        <taxon>Psylloidea</taxon>
        <taxon>Psyllidae</taxon>
        <taxon>Diaphorininae</taxon>
        <taxon>Diaphorina</taxon>
    </lineage>
</organism>
<comment type="subcellular location">
    <subcellularLocation>
        <location evidence="1">Membrane</location>
    </subcellularLocation>
</comment>
<protein>
    <recommendedName>
        <fullName evidence="17">Phosphatidylglycerophosphatase and protein-tyrosine phosphatase 1</fullName>
        <ecNumber evidence="11">3.1.3.27</ecNumber>
    </recommendedName>
</protein>
<evidence type="ECO:0000256" key="16">
    <source>
        <dbReference type="ARBA" id="ARBA00052780"/>
    </source>
</evidence>
<dbReference type="EC" id="3.1.3.27" evidence="11"/>
<feature type="domain" description="Tyrosine specific protein phosphatases" evidence="20">
    <location>
        <begin position="104"/>
        <end position="169"/>
    </location>
</feature>
<dbReference type="InterPro" id="IPR000387">
    <property type="entry name" value="Tyr_Pase_dom"/>
</dbReference>
<keyword evidence="8" id="KW-0594">Phospholipid biosynthesis</keyword>
<evidence type="ECO:0000256" key="5">
    <source>
        <dbReference type="ARBA" id="ARBA00022912"/>
    </source>
</evidence>
<keyword evidence="9" id="KW-1208">Phospholipid metabolism</keyword>
<dbReference type="STRING" id="121845.A0A1S3D016"/>
<dbReference type="InterPro" id="IPR016130">
    <property type="entry name" value="Tyr_Pase_AS"/>
</dbReference>
<dbReference type="PROSITE" id="PS50056">
    <property type="entry name" value="TYR_PHOSPHATASE_2"/>
    <property type="match status" value="1"/>
</dbReference>
<evidence type="ECO:0000256" key="15">
    <source>
        <dbReference type="ARBA" id="ARBA00052632"/>
    </source>
</evidence>
<dbReference type="GO" id="GO:0004721">
    <property type="term" value="F:phosphoprotein phosphatase activity"/>
    <property type="evidence" value="ECO:0007669"/>
    <property type="project" value="UniProtKB-KW"/>
</dbReference>
<dbReference type="GO" id="GO:0005737">
    <property type="term" value="C:cytoplasm"/>
    <property type="evidence" value="ECO:0007669"/>
    <property type="project" value="UniProtKB-ARBA"/>
</dbReference>
<keyword evidence="5" id="KW-0904">Protein phosphatase</keyword>
<comment type="catalytic activity">
    <reaction evidence="12">
        <text>a 1,2-diacyl-sn-glycero-3-phospho-(1'-sn-glycero-3'-phosphate) + H2O = a 1,2-diacyl-sn-glycero-3-phospho-(1'-sn-glycerol) + phosphate</text>
        <dbReference type="Rhea" id="RHEA:33751"/>
        <dbReference type="ChEBI" id="CHEBI:15377"/>
        <dbReference type="ChEBI" id="CHEBI:43474"/>
        <dbReference type="ChEBI" id="CHEBI:60110"/>
        <dbReference type="ChEBI" id="CHEBI:64716"/>
        <dbReference type="EC" id="3.1.3.27"/>
    </reaction>
    <physiologicalReaction direction="left-to-right" evidence="12">
        <dbReference type="Rhea" id="RHEA:33752"/>
    </physiologicalReaction>
</comment>
<feature type="signal peptide" evidence="18">
    <location>
        <begin position="1"/>
        <end position="22"/>
    </location>
</feature>
<keyword evidence="21" id="KW-1185">Reference proteome</keyword>
<proteinExistence type="predicted"/>
<dbReference type="InterPro" id="IPR020422">
    <property type="entry name" value="TYR_PHOSPHATASE_DUAL_dom"/>
</dbReference>
<dbReference type="InterPro" id="IPR042165">
    <property type="entry name" value="PTPMT1"/>
</dbReference>
<dbReference type="GO" id="GO:0008962">
    <property type="term" value="F:phosphatidylglycerophosphatase activity"/>
    <property type="evidence" value="ECO:0007669"/>
    <property type="project" value="UniProtKB-EC"/>
</dbReference>
<dbReference type="GeneID" id="103508604"/>
<keyword evidence="4" id="KW-0378">Hydrolase</keyword>
<feature type="domain" description="Tyrosine-protein phosphatase" evidence="19">
    <location>
        <begin position="30"/>
        <end position="180"/>
    </location>
</feature>
<comment type="pathway">
    <text evidence="10">Phospholipid metabolism; phosphatidylglycerol biosynthesis; phosphatidylglycerol from CDP-diacylglycerol: step 2/2.</text>
</comment>
<accession>A0A1S3D016</accession>
<evidence type="ECO:0000256" key="6">
    <source>
        <dbReference type="ARBA" id="ARBA00023098"/>
    </source>
</evidence>
<reference evidence="22" key="1">
    <citation type="submission" date="2025-08" db="UniProtKB">
        <authorList>
            <consortium name="RefSeq"/>
        </authorList>
    </citation>
    <scope>IDENTIFICATION</scope>
</reference>
<evidence type="ECO:0000256" key="13">
    <source>
        <dbReference type="ARBA" id="ARBA00051818"/>
    </source>
</evidence>
<dbReference type="PaxDb" id="121845-A0A1S3D016"/>
<evidence type="ECO:0000256" key="3">
    <source>
        <dbReference type="ARBA" id="ARBA00022516"/>
    </source>
</evidence>
<evidence type="ECO:0000256" key="8">
    <source>
        <dbReference type="ARBA" id="ARBA00023209"/>
    </source>
</evidence>
<evidence type="ECO:0000256" key="1">
    <source>
        <dbReference type="ARBA" id="ARBA00004370"/>
    </source>
</evidence>
<evidence type="ECO:0000259" key="19">
    <source>
        <dbReference type="PROSITE" id="PS50054"/>
    </source>
</evidence>
<comment type="catalytic activity">
    <reaction evidence="15">
        <text>1,2-di-(9Z-octadecenoyl)-sn-glycero-3-phospho-(1'-sn-glycerol-3'-phosphate) + H2O = 1,2-di-(9Z-octadecenoyl)-sn-glycero-3-phospho-(1'-sn-glycerol) + phosphate</text>
        <dbReference type="Rhea" id="RHEA:42304"/>
        <dbReference type="ChEBI" id="CHEBI:15377"/>
        <dbReference type="ChEBI" id="CHEBI:43474"/>
        <dbReference type="ChEBI" id="CHEBI:75163"/>
        <dbReference type="ChEBI" id="CHEBI:78907"/>
    </reaction>
    <physiologicalReaction direction="left-to-right" evidence="15">
        <dbReference type="Rhea" id="RHEA:42305"/>
    </physiologicalReaction>
</comment>
<comment type="catalytic activity">
    <reaction evidence="14">
        <text>1,2-dibutyryl-sn-glycero-3-phospho-(1D-myo-inositol-5-phosphate) + H2O = 1,2-dibutyryl-sn-glycero-3-phospho-(1D-myo-inositol) + phosphate</text>
        <dbReference type="Rhea" id="RHEA:42584"/>
        <dbReference type="ChEBI" id="CHEBI:15377"/>
        <dbReference type="ChEBI" id="CHEBI:43474"/>
        <dbReference type="ChEBI" id="CHEBI:82605"/>
        <dbReference type="ChEBI" id="CHEBI:82606"/>
    </reaction>
    <physiologicalReaction direction="left-to-right" evidence="14">
        <dbReference type="Rhea" id="RHEA:42585"/>
    </physiologicalReaction>
</comment>
<dbReference type="OMA" id="NFTEWEG"/>